<dbReference type="PANTHER" id="PTHR10217">
    <property type="entry name" value="VOLTAGE AND LIGAND GATED POTASSIUM CHANNEL"/>
    <property type="match status" value="1"/>
</dbReference>
<dbReference type="InterPro" id="IPR000595">
    <property type="entry name" value="cNMP-bd_dom"/>
</dbReference>
<dbReference type="PROSITE" id="PS50042">
    <property type="entry name" value="CNMP_BINDING_3"/>
    <property type="match status" value="1"/>
</dbReference>
<feature type="region of interest" description="Disordered" evidence="12">
    <location>
        <begin position="1"/>
        <end position="69"/>
    </location>
</feature>
<keyword evidence="7" id="KW-0630">Potassium</keyword>
<evidence type="ECO:0000313" key="15">
    <source>
        <dbReference type="EMBL" id="CAD8743117.1"/>
    </source>
</evidence>
<dbReference type="Pfam" id="PF00027">
    <property type="entry name" value="cNMP_binding"/>
    <property type="match status" value="1"/>
</dbReference>
<evidence type="ECO:0000256" key="2">
    <source>
        <dbReference type="ARBA" id="ARBA00022448"/>
    </source>
</evidence>
<feature type="compositionally biased region" description="Polar residues" evidence="12">
    <location>
        <begin position="1"/>
        <end position="12"/>
    </location>
</feature>
<evidence type="ECO:0000256" key="3">
    <source>
        <dbReference type="ARBA" id="ARBA00022538"/>
    </source>
</evidence>
<dbReference type="EMBL" id="HBFK01015639">
    <property type="protein sequence ID" value="CAD8743117.1"/>
    <property type="molecule type" value="Transcribed_RNA"/>
</dbReference>
<dbReference type="SUPFAM" id="SSF81324">
    <property type="entry name" value="Voltage-gated potassium channels"/>
    <property type="match status" value="1"/>
</dbReference>
<dbReference type="AlphaFoldDB" id="A0A6T8K9F7"/>
<dbReference type="GO" id="GO:0005886">
    <property type="term" value="C:plasma membrane"/>
    <property type="evidence" value="ECO:0007669"/>
    <property type="project" value="TreeGrafter"/>
</dbReference>
<dbReference type="InterPro" id="IPR005821">
    <property type="entry name" value="Ion_trans_dom"/>
</dbReference>
<feature type="compositionally biased region" description="Polar residues" evidence="12">
    <location>
        <begin position="60"/>
        <end position="69"/>
    </location>
</feature>
<dbReference type="PANTHER" id="PTHR10217:SF435">
    <property type="entry name" value="POTASSIUM VOLTAGE-GATED CHANNEL PROTEIN EAG"/>
    <property type="match status" value="1"/>
</dbReference>
<evidence type="ECO:0000259" key="14">
    <source>
        <dbReference type="PROSITE" id="PS50042"/>
    </source>
</evidence>
<dbReference type="SMART" id="SM00100">
    <property type="entry name" value="cNMP"/>
    <property type="match status" value="1"/>
</dbReference>
<evidence type="ECO:0000256" key="10">
    <source>
        <dbReference type="ARBA" id="ARBA00023136"/>
    </source>
</evidence>
<organism evidence="15">
    <name type="scientific">Hemiselmis andersenii</name>
    <name type="common">Cryptophyte alga</name>
    <dbReference type="NCBI Taxonomy" id="464988"/>
    <lineage>
        <taxon>Eukaryota</taxon>
        <taxon>Cryptophyceae</taxon>
        <taxon>Cryptomonadales</taxon>
        <taxon>Hemiselmidaceae</taxon>
        <taxon>Hemiselmis</taxon>
    </lineage>
</organism>
<dbReference type="GO" id="GO:0034702">
    <property type="term" value="C:monoatomic ion channel complex"/>
    <property type="evidence" value="ECO:0007669"/>
    <property type="project" value="UniProtKB-KW"/>
</dbReference>
<feature type="transmembrane region" description="Helical" evidence="13">
    <location>
        <begin position="297"/>
        <end position="318"/>
    </location>
</feature>
<evidence type="ECO:0000256" key="12">
    <source>
        <dbReference type="SAM" id="MobiDB-lite"/>
    </source>
</evidence>
<dbReference type="CDD" id="cd00038">
    <property type="entry name" value="CAP_ED"/>
    <property type="match status" value="1"/>
</dbReference>
<dbReference type="Gene3D" id="1.10.287.70">
    <property type="match status" value="1"/>
</dbReference>
<feature type="transmembrane region" description="Helical" evidence="13">
    <location>
        <begin position="132"/>
        <end position="155"/>
    </location>
</feature>
<evidence type="ECO:0000256" key="8">
    <source>
        <dbReference type="ARBA" id="ARBA00022989"/>
    </source>
</evidence>
<feature type="transmembrane region" description="Helical" evidence="13">
    <location>
        <begin position="167"/>
        <end position="186"/>
    </location>
</feature>
<feature type="domain" description="Cyclic nucleotide-binding" evidence="14">
    <location>
        <begin position="527"/>
        <end position="628"/>
    </location>
</feature>
<name>A0A6T8K9F7_HEMAN</name>
<dbReference type="GO" id="GO:0005249">
    <property type="term" value="F:voltage-gated potassium channel activity"/>
    <property type="evidence" value="ECO:0007669"/>
    <property type="project" value="InterPro"/>
</dbReference>
<sequence length="780" mass="85831">MTSNGTSQTASHAPNLAATAGEEAGAAVANAHAPQITGEGGPPGEGSEDGSAENGEIQRTETGATDVSRSMSAFRKDAGGASPQNARTPAPSRWNSSLLSLVSGTFSRDNKEAPAPCFAAPRILHPYSAPRLGWDMFMAILLLYTAFMVPFALAFESGMCQVNNIDIAALVVLWAVDVCFWIDIALQFNTALPARSSEVKGQTEEAFITDRKTIAKRYLSTWFILDVSGAFPVQLLEDLVGGGGECSLAALRAMRLNKFARLTRVVKLLRLLRMARFNRLVTKVKDVLQINPGHLRLIQFFIGVFFVSHFLACFLFAVQEWSGHDKTWAHRRDIISSQSGIIVLLCPPPIIGQDGKPAPESETRQVLVEMPTGANVLVTECLARDGTWRRQASQSVQYLVSLYALLQTITTVGYGDFTVTTTSEIVYGITTIILGASGFGVVVGSMSALLGRLDLRVAEFKDRMTDLEDFMHHENIPLELRLRVRDYCSYAFHNSREIPSAIEHLSMTLRCDVALHLYRDLVTSVPFFSNASKEFLTDIIMALSPLTLSPGDLLYEKGDFGDSMYFLIGGKVEVEIDAKKKLRQELSEGCYIGESSLMGFTSRRPLTVKSLTWCNLFCLEQAAFKEVICQHATECAQVFGSMDPKEEGGGSGKRIDLKTLGGGVRPSLEMGEQPPIVKKTLEMLHSERKDEMEEMERYLQGDATHNMRHGELGLGNADAPQSDADKFGSRKAHKRQVISIKEDELLQDPVSLKADYDLSRVQMNNDLSRLQSQLKSVFKA</sequence>
<evidence type="ECO:0000256" key="7">
    <source>
        <dbReference type="ARBA" id="ARBA00022958"/>
    </source>
</evidence>
<proteinExistence type="predicted"/>
<dbReference type="Gene3D" id="1.10.287.630">
    <property type="entry name" value="Helix hairpin bin"/>
    <property type="match status" value="1"/>
</dbReference>
<comment type="subcellular location">
    <subcellularLocation>
        <location evidence="1">Membrane</location>
        <topology evidence="1">Multi-pass membrane protein</topology>
    </subcellularLocation>
</comment>
<gene>
    <name evidence="15" type="ORF">HAND1043_LOCUS9611</name>
</gene>
<evidence type="ECO:0000256" key="9">
    <source>
        <dbReference type="ARBA" id="ARBA00023065"/>
    </source>
</evidence>
<keyword evidence="11" id="KW-0407">Ion channel</keyword>
<feature type="transmembrane region" description="Helical" evidence="13">
    <location>
        <begin position="425"/>
        <end position="451"/>
    </location>
</feature>
<dbReference type="InterPro" id="IPR014710">
    <property type="entry name" value="RmlC-like_jellyroll"/>
</dbReference>
<dbReference type="PRINTS" id="PR01463">
    <property type="entry name" value="EAGCHANLFMLY"/>
</dbReference>
<evidence type="ECO:0000256" key="4">
    <source>
        <dbReference type="ARBA" id="ARBA00022692"/>
    </source>
</evidence>
<protein>
    <recommendedName>
        <fullName evidence="14">Cyclic nucleotide-binding domain-containing protein</fullName>
    </recommendedName>
</protein>
<keyword evidence="3" id="KW-0633">Potassium transport</keyword>
<feature type="compositionally biased region" description="Low complexity" evidence="12">
    <location>
        <begin position="17"/>
        <end position="33"/>
    </location>
</feature>
<accession>A0A6T8K9F7</accession>
<keyword evidence="9" id="KW-0406">Ion transport</keyword>
<keyword evidence="4 13" id="KW-0812">Transmembrane</keyword>
<dbReference type="InterPro" id="IPR018490">
    <property type="entry name" value="cNMP-bd_dom_sf"/>
</dbReference>
<evidence type="ECO:0000256" key="11">
    <source>
        <dbReference type="ARBA" id="ARBA00023303"/>
    </source>
</evidence>
<keyword evidence="8 13" id="KW-1133">Transmembrane helix</keyword>
<keyword evidence="2" id="KW-0813">Transport</keyword>
<dbReference type="InterPro" id="IPR003938">
    <property type="entry name" value="K_chnl_volt-dep_EAG/ELK/ERG"/>
</dbReference>
<dbReference type="GO" id="GO:0042391">
    <property type="term" value="P:regulation of membrane potential"/>
    <property type="evidence" value="ECO:0007669"/>
    <property type="project" value="TreeGrafter"/>
</dbReference>
<dbReference type="InterPro" id="IPR050818">
    <property type="entry name" value="KCNH_animal-type"/>
</dbReference>
<keyword evidence="10 13" id="KW-0472">Membrane</keyword>
<keyword evidence="5" id="KW-0631">Potassium channel</keyword>
<reference evidence="15" key="1">
    <citation type="submission" date="2021-01" db="EMBL/GenBank/DDBJ databases">
        <authorList>
            <person name="Corre E."/>
            <person name="Pelletier E."/>
            <person name="Niang G."/>
            <person name="Scheremetjew M."/>
            <person name="Finn R."/>
            <person name="Kale V."/>
            <person name="Holt S."/>
            <person name="Cochrane G."/>
            <person name="Meng A."/>
            <person name="Brown T."/>
            <person name="Cohen L."/>
        </authorList>
    </citation>
    <scope>NUCLEOTIDE SEQUENCE</scope>
    <source>
        <strain evidence="15">CCMP441</strain>
    </source>
</reference>
<evidence type="ECO:0000256" key="5">
    <source>
        <dbReference type="ARBA" id="ARBA00022826"/>
    </source>
</evidence>
<dbReference type="Gene3D" id="2.60.120.10">
    <property type="entry name" value="Jelly Rolls"/>
    <property type="match status" value="1"/>
</dbReference>
<dbReference type="Pfam" id="PF00520">
    <property type="entry name" value="Ion_trans"/>
    <property type="match status" value="1"/>
</dbReference>
<evidence type="ECO:0000256" key="6">
    <source>
        <dbReference type="ARBA" id="ARBA00022882"/>
    </source>
</evidence>
<keyword evidence="6" id="KW-0851">Voltage-gated channel</keyword>
<evidence type="ECO:0000256" key="1">
    <source>
        <dbReference type="ARBA" id="ARBA00004141"/>
    </source>
</evidence>
<evidence type="ECO:0000256" key="13">
    <source>
        <dbReference type="SAM" id="Phobius"/>
    </source>
</evidence>
<dbReference type="SUPFAM" id="SSF51206">
    <property type="entry name" value="cAMP-binding domain-like"/>
    <property type="match status" value="1"/>
</dbReference>